<feature type="domain" description="Anthranilate synthase component I N-terminal" evidence="10">
    <location>
        <begin position="16"/>
        <end position="162"/>
    </location>
</feature>
<sequence length="468" mass="53374">MKKFNLFTHYKRILTDTITPVTVYYKIRDKYPNSILLESGDYHRNHKNFSYICFNPIASIKIENEVIDKTFPDGSSTKLDITNNVDVVDEIFKFTKQFEVSSEENFKFINNGIFGYTAYDAVRYFEDIEIGKKENSVEIPDVYYAVYQNIIAINHFKNEAYIFAHCFEGIESNIDEIDKLINVQNFASFSFSSKGEIVSNLTDNEFLQHVDYAKKHCARGDVFQLVLSRGFSQEFTGDDFNVYRALRSINPSPYLFYFDYGNFKIMGSSPEAQLIVSNGLAEIHPIAGTFKRTGDDEKDAILADKLVKDEKENAEHVMLVDLARNDLSRHGSNVKVETYREVQFFSHVIHLVSKVTGQKHDTTSTMQVVADTFPAGTLSGAPKHRAMQLIEQYEKTSRGFYGGAIGFMDFEGNFNHAIMIRTFLSKDYKLNWQAGAGLVSKSNPESEKQEVYNKLGALNKAIQLAEDI</sequence>
<dbReference type="Gene3D" id="3.60.120.10">
    <property type="entry name" value="Anthranilate synthase"/>
    <property type="match status" value="1"/>
</dbReference>
<dbReference type="EMBL" id="SMZJ02000001">
    <property type="protein sequence ID" value="TWO34326.1"/>
    <property type="molecule type" value="Genomic_DNA"/>
</dbReference>
<accession>A0A562YGX9</accession>
<dbReference type="Pfam" id="PF00425">
    <property type="entry name" value="Chorismate_bind"/>
    <property type="match status" value="1"/>
</dbReference>
<dbReference type="GO" id="GO:0004049">
    <property type="term" value="F:anthranilate synthase activity"/>
    <property type="evidence" value="ECO:0007669"/>
    <property type="project" value="UniProtKB-EC"/>
</dbReference>
<dbReference type="OrthoDB" id="9803598at2"/>
<dbReference type="GO" id="GO:0046872">
    <property type="term" value="F:metal ion binding"/>
    <property type="evidence" value="ECO:0007669"/>
    <property type="project" value="UniProtKB-KW"/>
</dbReference>
<dbReference type="InterPro" id="IPR006805">
    <property type="entry name" value="Anth_synth_I_N"/>
</dbReference>
<dbReference type="Pfam" id="PF04715">
    <property type="entry name" value="Anth_synt_I_N"/>
    <property type="match status" value="1"/>
</dbReference>
<evidence type="ECO:0000256" key="2">
    <source>
        <dbReference type="ARBA" id="ARBA00011575"/>
    </source>
</evidence>
<comment type="caution">
    <text evidence="11">The sequence shown here is derived from an EMBL/GenBank/DDBJ whole genome shotgun (WGS) entry which is preliminary data.</text>
</comment>
<keyword evidence="6" id="KW-0456">Lyase</keyword>
<name>A0A562YGX9_9FLAO</name>
<comment type="function">
    <text evidence="7">Part of a heterotetrameric complex that catalyzes the two-step biosynthesis of anthranilate, an intermediate in the biosynthesis of L-tryptophan. In the first step, the glutamine-binding beta subunit (TrpG) of anthranilate synthase (AS) provides the glutamine amidotransferase activity which generates ammonia as a substrate that, along with chorismate, is used in the second step, catalyzed by the large alpha subunit of AS (TrpE) to produce anthranilate. In the absence of TrpG, TrpE can synthesize anthranilate directly from chorismate and high concentrations of ammonia.</text>
</comment>
<evidence type="ECO:0000313" key="12">
    <source>
        <dbReference type="Proteomes" id="UP000295814"/>
    </source>
</evidence>
<protein>
    <recommendedName>
        <fullName evidence="3">Anthranilate synthase component 1</fullName>
    </recommendedName>
</protein>
<reference evidence="11 12" key="1">
    <citation type="submission" date="2019-07" db="EMBL/GenBank/DDBJ databases">
        <title>Seonamhaeicola sp. W255 draft genome.</title>
        <authorList>
            <person name="Zhang X.-Y."/>
            <person name="Zhang R."/>
            <person name="Zhong Y.-L."/>
            <person name="Du Z.-J."/>
        </authorList>
    </citation>
    <scope>NUCLEOTIDE SEQUENCE [LARGE SCALE GENOMIC DNA]</scope>
    <source>
        <strain evidence="11 12">W255</strain>
    </source>
</reference>
<dbReference type="InterPro" id="IPR005801">
    <property type="entry name" value="ADC_synthase"/>
</dbReference>
<comment type="subunit">
    <text evidence="2">Heterotetramer consisting of two non-identical subunits: a beta subunit (TrpG) and a large alpha subunit (TrpE).</text>
</comment>
<evidence type="ECO:0000256" key="4">
    <source>
        <dbReference type="ARBA" id="ARBA00022723"/>
    </source>
</evidence>
<dbReference type="Proteomes" id="UP000295814">
    <property type="component" value="Unassembled WGS sequence"/>
</dbReference>
<evidence type="ECO:0000256" key="6">
    <source>
        <dbReference type="ARBA" id="ARBA00023239"/>
    </source>
</evidence>
<dbReference type="GO" id="GO:0000162">
    <property type="term" value="P:L-tryptophan biosynthetic process"/>
    <property type="evidence" value="ECO:0007669"/>
    <property type="project" value="TreeGrafter"/>
</dbReference>
<dbReference type="InterPro" id="IPR015890">
    <property type="entry name" value="Chorismate_C"/>
</dbReference>
<evidence type="ECO:0000259" key="9">
    <source>
        <dbReference type="Pfam" id="PF00425"/>
    </source>
</evidence>
<evidence type="ECO:0000256" key="5">
    <source>
        <dbReference type="ARBA" id="ARBA00022842"/>
    </source>
</evidence>
<proteinExistence type="predicted"/>
<evidence type="ECO:0000256" key="1">
    <source>
        <dbReference type="ARBA" id="ARBA00001946"/>
    </source>
</evidence>
<comment type="cofactor">
    <cofactor evidence="1">
        <name>Mg(2+)</name>
        <dbReference type="ChEBI" id="CHEBI:18420"/>
    </cofactor>
</comment>
<evidence type="ECO:0000259" key="10">
    <source>
        <dbReference type="Pfam" id="PF04715"/>
    </source>
</evidence>
<keyword evidence="5" id="KW-0460">Magnesium</keyword>
<dbReference type="InterPro" id="IPR019999">
    <property type="entry name" value="Anth_synth_I-like"/>
</dbReference>
<evidence type="ECO:0000256" key="7">
    <source>
        <dbReference type="ARBA" id="ARBA00025634"/>
    </source>
</evidence>
<organism evidence="11 12">
    <name type="scientific">Seonamhaeicola sediminis</name>
    <dbReference type="NCBI Taxonomy" id="2528206"/>
    <lineage>
        <taxon>Bacteria</taxon>
        <taxon>Pseudomonadati</taxon>
        <taxon>Bacteroidota</taxon>
        <taxon>Flavobacteriia</taxon>
        <taxon>Flavobacteriales</taxon>
        <taxon>Flavobacteriaceae</taxon>
    </lineage>
</organism>
<evidence type="ECO:0000313" key="11">
    <source>
        <dbReference type="EMBL" id="TWO34326.1"/>
    </source>
</evidence>
<keyword evidence="4" id="KW-0479">Metal-binding</keyword>
<gene>
    <name evidence="11" type="ORF">E1J38_000295</name>
</gene>
<dbReference type="SUPFAM" id="SSF56322">
    <property type="entry name" value="ADC synthase"/>
    <property type="match status" value="1"/>
</dbReference>
<keyword evidence="12" id="KW-1185">Reference proteome</keyword>
<dbReference type="AlphaFoldDB" id="A0A562YGX9"/>
<comment type="catalytic activity">
    <reaction evidence="8">
        <text>chorismate + L-glutamine = anthranilate + pyruvate + L-glutamate + H(+)</text>
        <dbReference type="Rhea" id="RHEA:21732"/>
        <dbReference type="ChEBI" id="CHEBI:15361"/>
        <dbReference type="ChEBI" id="CHEBI:15378"/>
        <dbReference type="ChEBI" id="CHEBI:16567"/>
        <dbReference type="ChEBI" id="CHEBI:29748"/>
        <dbReference type="ChEBI" id="CHEBI:29985"/>
        <dbReference type="ChEBI" id="CHEBI:58359"/>
        <dbReference type="EC" id="4.1.3.27"/>
    </reaction>
</comment>
<dbReference type="PRINTS" id="PR00095">
    <property type="entry name" value="ANTSNTHASEI"/>
</dbReference>
<dbReference type="PANTHER" id="PTHR11236:SF48">
    <property type="entry name" value="ISOCHORISMATE SYNTHASE MENF"/>
    <property type="match status" value="1"/>
</dbReference>
<evidence type="ECO:0000256" key="8">
    <source>
        <dbReference type="ARBA" id="ARBA00047683"/>
    </source>
</evidence>
<dbReference type="PANTHER" id="PTHR11236">
    <property type="entry name" value="AMINOBENZOATE/ANTHRANILATE SYNTHASE"/>
    <property type="match status" value="1"/>
</dbReference>
<feature type="domain" description="Chorismate-utilising enzyme C-terminal" evidence="9">
    <location>
        <begin position="204"/>
        <end position="454"/>
    </location>
</feature>
<evidence type="ECO:0000256" key="3">
    <source>
        <dbReference type="ARBA" id="ARBA00020653"/>
    </source>
</evidence>
<dbReference type="RefSeq" id="WP_133355038.1">
    <property type="nucleotide sequence ID" value="NZ_SMZJ02000001.1"/>
</dbReference>